<evidence type="ECO:0000256" key="1">
    <source>
        <dbReference type="SAM" id="Phobius"/>
    </source>
</evidence>
<accession>B0STA1</accession>
<feature type="transmembrane region" description="Helical" evidence="1">
    <location>
        <begin position="50"/>
        <end position="72"/>
    </location>
</feature>
<keyword evidence="1" id="KW-1133">Transmembrane helix</keyword>
<evidence type="ECO:0000313" key="2">
    <source>
        <dbReference type="EMBL" id="ABZ98341.1"/>
    </source>
</evidence>
<evidence type="ECO:0000313" key="3">
    <source>
        <dbReference type="Proteomes" id="UP000001847"/>
    </source>
</evidence>
<dbReference type="Proteomes" id="UP000001847">
    <property type="component" value="Chromosome I"/>
</dbReference>
<protein>
    <recommendedName>
        <fullName evidence="4">Phage abortive infection protein</fullName>
    </recommendedName>
</protein>
<proteinExistence type="predicted"/>
<keyword evidence="3" id="KW-1185">Reference proteome</keyword>
<dbReference type="EMBL" id="CP000786">
    <property type="protein sequence ID" value="ABZ98341.1"/>
    <property type="molecule type" value="Genomic_DNA"/>
</dbReference>
<sequence length="292" mass="34764">MIKKHSLLYVLSISSFLLGFLFLFSLFLQLRETGFSYSPFEINLDDSNKIASTIQGITGTIWLFTTISLLFLTTDIQKKEFKNTSEALNRQNQDSHFFSLINTFLHIRSNIEFSINLPITTDTGKYYDLIQNQYKGSKYFTHVFFWYHMFYEYMDPRITDEDRKKKHKESLQDIFRIPDSTFDILIKSGILIEDEMVFTNFTFSTFYTLISFELDSYLNFLKVLILFSLNSIDQKLFISHLKSLLSPYEINLLFYYSLSQKEFLNHLKSTSFFQNINENLLIKKEHMRFFTE</sequence>
<keyword evidence="1" id="KW-0472">Membrane</keyword>
<dbReference type="OrthoDB" id="346254at2"/>
<organism evidence="2 3">
    <name type="scientific">Leptospira biflexa serovar Patoc (strain Patoc 1 / ATCC 23582 / Paris)</name>
    <dbReference type="NCBI Taxonomy" id="456481"/>
    <lineage>
        <taxon>Bacteria</taxon>
        <taxon>Pseudomonadati</taxon>
        <taxon>Spirochaetota</taxon>
        <taxon>Spirochaetia</taxon>
        <taxon>Leptospirales</taxon>
        <taxon>Leptospiraceae</taxon>
        <taxon>Leptospira</taxon>
    </lineage>
</organism>
<dbReference type="BioCyc" id="LBIF456481:LEPBI_RS11070-MONOMER"/>
<dbReference type="AlphaFoldDB" id="B0STA1"/>
<feature type="transmembrane region" description="Helical" evidence="1">
    <location>
        <begin position="7"/>
        <end position="30"/>
    </location>
</feature>
<dbReference type="STRING" id="456481.LEPBI_I2245"/>
<keyword evidence="1" id="KW-0812">Transmembrane</keyword>
<dbReference type="HOGENOM" id="CLU_952482_0_0_12"/>
<name>B0STA1_LEPBP</name>
<reference evidence="2 3" key="1">
    <citation type="journal article" date="2008" name="PLoS ONE">
        <title>Genome sequence of the saprophyte Leptospira biflexa provides insights into the evolution of Leptospira and the pathogenesis of leptospirosis.</title>
        <authorList>
            <person name="Picardeau M."/>
            <person name="Bulach D.M."/>
            <person name="Bouchier C."/>
            <person name="Zuerner R.L."/>
            <person name="Zidane N."/>
            <person name="Wilson P.J."/>
            <person name="Creno S."/>
            <person name="Kuczek E.S."/>
            <person name="Bommezzadri S."/>
            <person name="Davis J.C."/>
            <person name="McGrath A."/>
            <person name="Johnson M.J."/>
            <person name="Boursaux-Eude C."/>
            <person name="Seemann T."/>
            <person name="Rouy Z."/>
            <person name="Coppel R.L."/>
            <person name="Rood J.I."/>
            <person name="Lajus A."/>
            <person name="Davies J.K."/>
            <person name="Medigue C."/>
            <person name="Adler B."/>
        </authorList>
    </citation>
    <scope>NUCLEOTIDE SEQUENCE [LARGE SCALE GENOMIC DNA]</scope>
    <source>
        <strain evidence="3">Patoc 1 / ATCC 23582 / Paris</strain>
    </source>
</reference>
<gene>
    <name evidence="2" type="ordered locus">LEPBI_I2245</name>
</gene>
<dbReference type="RefSeq" id="WP_012389207.1">
    <property type="nucleotide sequence ID" value="NC_010602.1"/>
</dbReference>
<evidence type="ECO:0008006" key="4">
    <source>
        <dbReference type="Google" id="ProtNLM"/>
    </source>
</evidence>
<dbReference type="KEGG" id="lbi:LEPBI_I2245"/>